<reference evidence="2 3" key="1">
    <citation type="submission" date="2017-08" db="EMBL/GenBank/DDBJ databases">
        <title>Whole Genome Sequence of Sphingobium hydrophobicum C1: Insights into Adaption to the Electronic-waste Contaminated Sediment.</title>
        <authorList>
            <person name="Song D."/>
            <person name="Chen X."/>
            <person name="Xu M."/>
        </authorList>
    </citation>
    <scope>NUCLEOTIDE SEQUENCE [LARGE SCALE GENOMIC DNA]</scope>
    <source>
        <strain evidence="2 3">C1</strain>
    </source>
</reference>
<name>A0A249MQY8_SPHXE</name>
<dbReference type="Pfam" id="PF06961">
    <property type="entry name" value="DUF1294"/>
    <property type="match status" value="1"/>
</dbReference>
<dbReference type="KEGG" id="shyd:CJD35_04335"/>
<gene>
    <name evidence="2" type="ORF">CJD35_04335</name>
</gene>
<dbReference type="PIRSF" id="PIRSF002599">
    <property type="entry name" value="Cold_shock_A"/>
    <property type="match status" value="1"/>
</dbReference>
<dbReference type="RefSeq" id="WP_017181178.1">
    <property type="nucleotide sequence ID" value="NZ_CP022745.1"/>
</dbReference>
<accession>A0A249MQY8</accession>
<dbReference type="Proteomes" id="UP000217141">
    <property type="component" value="Chromosome I"/>
</dbReference>
<proteinExistence type="predicted"/>
<feature type="transmembrane region" description="Helical" evidence="1">
    <location>
        <begin position="72"/>
        <end position="89"/>
    </location>
</feature>
<dbReference type="EMBL" id="CP022745">
    <property type="protein sequence ID" value="ASY43766.1"/>
    <property type="molecule type" value="Genomic_DNA"/>
</dbReference>
<evidence type="ECO:0000256" key="1">
    <source>
        <dbReference type="SAM" id="Phobius"/>
    </source>
</evidence>
<evidence type="ECO:0000313" key="2">
    <source>
        <dbReference type="EMBL" id="ASY43766.1"/>
    </source>
</evidence>
<keyword evidence="1" id="KW-1133">Transmembrane helix</keyword>
<feature type="transmembrane region" description="Helical" evidence="1">
    <location>
        <begin position="41"/>
        <end position="60"/>
    </location>
</feature>
<dbReference type="GO" id="GO:0003676">
    <property type="term" value="F:nucleic acid binding"/>
    <property type="evidence" value="ECO:0007669"/>
    <property type="project" value="InterPro"/>
</dbReference>
<organism evidence="2 3">
    <name type="scientific">Sphingobium xenophagum</name>
    <dbReference type="NCBI Taxonomy" id="121428"/>
    <lineage>
        <taxon>Bacteria</taxon>
        <taxon>Pseudomonadati</taxon>
        <taxon>Pseudomonadota</taxon>
        <taxon>Alphaproteobacteria</taxon>
        <taxon>Sphingomonadales</taxon>
        <taxon>Sphingomonadaceae</taxon>
        <taxon>Sphingobium</taxon>
    </lineage>
</organism>
<keyword evidence="1" id="KW-0812">Transmembrane</keyword>
<keyword evidence="1" id="KW-0472">Membrane</keyword>
<dbReference type="AlphaFoldDB" id="A0A249MQY8"/>
<protein>
    <submittedName>
        <fullName evidence="2">DUF1294 domain-containing protein</fullName>
    </submittedName>
</protein>
<sequence>MMMITIVVSCLVAINVVTMLAFYLDKASAIAGERRVPESELLTLAFVGGTPGAFLARQLFRHKTRKEPFSTHLMVIATIQIGGLIGWFLL</sequence>
<dbReference type="InterPro" id="IPR010718">
    <property type="entry name" value="DUF1294"/>
</dbReference>
<dbReference type="InterPro" id="IPR012156">
    <property type="entry name" value="Cold_shock_CspA"/>
</dbReference>
<evidence type="ECO:0000313" key="3">
    <source>
        <dbReference type="Proteomes" id="UP000217141"/>
    </source>
</evidence>